<protein>
    <submittedName>
        <fullName evidence="1">HDC17741</fullName>
    </submittedName>
</protein>
<reference evidence="1" key="1">
    <citation type="journal article" date="2003" name="Genome Biol.">
        <title>An integrated gene annotation and transcriptional profiling approach towards the full gene content of the Drosophila genome.</title>
        <authorList>
            <person name="Hild M."/>
            <person name="Beckmann B."/>
            <person name="Haas S.A."/>
            <person name="Koch B."/>
            <person name="Solovyev V."/>
            <person name="Busold C."/>
            <person name="Fellenberg K."/>
            <person name="Boutros M."/>
            <person name="Vingron M."/>
            <person name="Sauer F."/>
            <person name="Hoheisel J.D."/>
            <person name="Paro R."/>
        </authorList>
    </citation>
    <scope>NUCLEOTIDE SEQUENCE</scope>
</reference>
<sequence>MDLTRYKLATYLDIMMDIIIKLGANFWDRGKQLKNVRHILHSSVYSLQSPVCSLQCEPVRTDANQHDEPFKQIRHLKRDEFFSSADHFGSDSNEASLLGRDE</sequence>
<name>Q6IIK9_DROME</name>
<gene>
    <name evidence="1" type="ORF">HDC17741</name>
</gene>
<accession>Q6IIK9</accession>
<proteinExistence type="predicted"/>
<dbReference type="EMBL" id="BK003057">
    <property type="protein sequence ID" value="DAA03257.1"/>
    <property type="molecule type" value="Genomic_DNA"/>
</dbReference>
<organism evidence="1">
    <name type="scientific">Drosophila melanogaster</name>
    <name type="common">Fruit fly</name>
    <dbReference type="NCBI Taxonomy" id="7227"/>
    <lineage>
        <taxon>Eukaryota</taxon>
        <taxon>Metazoa</taxon>
        <taxon>Ecdysozoa</taxon>
        <taxon>Arthropoda</taxon>
        <taxon>Hexapoda</taxon>
        <taxon>Insecta</taxon>
        <taxon>Pterygota</taxon>
        <taxon>Neoptera</taxon>
        <taxon>Endopterygota</taxon>
        <taxon>Diptera</taxon>
        <taxon>Brachycera</taxon>
        <taxon>Muscomorpha</taxon>
        <taxon>Ephydroidea</taxon>
        <taxon>Drosophilidae</taxon>
        <taxon>Drosophila</taxon>
        <taxon>Sophophora</taxon>
    </lineage>
</organism>
<evidence type="ECO:0000313" key="1">
    <source>
        <dbReference type="EMBL" id="DAA03257.1"/>
    </source>
</evidence>
<dbReference type="AlphaFoldDB" id="Q6IIK9"/>